<dbReference type="FunFam" id="3.40.50.1460:FF:000008">
    <property type="entry name" value="caspase-8 isoform X1"/>
    <property type="match status" value="1"/>
</dbReference>
<evidence type="ECO:0000259" key="19">
    <source>
        <dbReference type="PROSITE" id="PS50207"/>
    </source>
</evidence>
<evidence type="ECO:0000256" key="15">
    <source>
        <dbReference type="ARBA" id="ARBA00068172"/>
    </source>
</evidence>
<feature type="region of interest" description="Disordered" evidence="18">
    <location>
        <begin position="1"/>
        <end position="78"/>
    </location>
</feature>
<evidence type="ECO:0000256" key="7">
    <source>
        <dbReference type="ARBA" id="ARBA00022703"/>
    </source>
</evidence>
<feature type="domain" description="Caspase family p20" evidence="20">
    <location>
        <begin position="94"/>
        <end position="216"/>
    </location>
</feature>
<dbReference type="InterPro" id="IPR015917">
    <property type="entry name" value="Pept_C14A"/>
</dbReference>
<evidence type="ECO:0000256" key="13">
    <source>
        <dbReference type="ARBA" id="ARBA00051626"/>
    </source>
</evidence>
<evidence type="ECO:0000256" key="6">
    <source>
        <dbReference type="ARBA" id="ARBA00022670"/>
    </source>
</evidence>
<dbReference type="PIRSF" id="PIRSF038001">
    <property type="entry name" value="Caspase_ICE"/>
    <property type="match status" value="1"/>
</dbReference>
<feature type="active site" evidence="16">
    <location>
        <position position="171"/>
    </location>
</feature>
<dbReference type="Pfam" id="PF00656">
    <property type="entry name" value="Peptidase_C14"/>
    <property type="match status" value="1"/>
</dbReference>
<dbReference type="PROSITE" id="PS50207">
    <property type="entry name" value="CASPASE_P10"/>
    <property type="match status" value="1"/>
</dbReference>
<dbReference type="GO" id="GO:0005737">
    <property type="term" value="C:cytoplasm"/>
    <property type="evidence" value="ECO:0007669"/>
    <property type="project" value="UniProtKB-SubCell"/>
</dbReference>
<sequence>MDETETVSNNKKTSQATKNGQEKGKASDELKRKKAVRRNSQGAKENLHKCVQKTNLPKRKREPLQSTRNISDHYPKKKHAVTKQEEFYSMSHSPLGYCLIINNYNFGSTSLGNRKGTEKDKDDLTRVFKKKPFKVEVRDDLQAKDIRNVIKEFAERDHSQMDAFVCCVLSHGEKGSVLGIDGNQVPICELTQPFAECHTLACKPKLFFIQACQGSEAQQGVWMADGHESTTEEGTFEEDSHTAAFQSIPKSADFLIGIASVEHCRSYRHVKNGSIFIQELCKQLEDGCPRNKDINSILTKVNRAVSTQIFQRFKQMPEVRYTLTKTLVLPMKQVS</sequence>
<evidence type="ECO:0000256" key="1">
    <source>
        <dbReference type="ARBA" id="ARBA00004123"/>
    </source>
</evidence>
<evidence type="ECO:0000256" key="18">
    <source>
        <dbReference type="SAM" id="MobiDB-lite"/>
    </source>
</evidence>
<evidence type="ECO:0000256" key="16">
    <source>
        <dbReference type="PIRSR" id="PIRSR038001-1"/>
    </source>
</evidence>
<keyword evidence="6" id="KW-0645">Protease</keyword>
<feature type="domain" description="Caspase family p10" evidence="19">
    <location>
        <begin position="244"/>
        <end position="331"/>
    </location>
</feature>
<keyword evidence="9" id="KW-0378">Hydrolase</keyword>
<reference evidence="21" key="1">
    <citation type="submission" date="2018-01" db="EMBL/GenBank/DDBJ databases">
        <title>Molecular cloning of grass carp (Ctenopharygodon idella) caspase-8-like and its expression properties induced by MC-LR.</title>
        <authorList>
            <person name="Wei L.L."/>
        </authorList>
    </citation>
    <scope>NUCLEOTIDE SEQUENCE</scope>
    <source>
        <tissue evidence="21">Liver</tissue>
    </source>
</reference>
<keyword evidence="7" id="KW-0053">Apoptosis</keyword>
<name>A0A411F0P9_CTEID</name>
<dbReference type="PANTHER" id="PTHR48169">
    <property type="entry name" value="DED DOMAIN-CONTAINING PROTEIN"/>
    <property type="match status" value="1"/>
</dbReference>
<evidence type="ECO:0000256" key="2">
    <source>
        <dbReference type="ARBA" id="ARBA00004496"/>
    </source>
</evidence>
<dbReference type="PANTHER" id="PTHR48169:SF6">
    <property type="entry name" value="CASPASE-8-LIKE"/>
    <property type="match status" value="1"/>
</dbReference>
<organism evidence="21">
    <name type="scientific">Ctenopharyngodon idella</name>
    <name type="common">Grass carp</name>
    <name type="synonym">Leuciscus idella</name>
    <dbReference type="NCBI Taxonomy" id="7959"/>
    <lineage>
        <taxon>Eukaryota</taxon>
        <taxon>Metazoa</taxon>
        <taxon>Chordata</taxon>
        <taxon>Craniata</taxon>
        <taxon>Vertebrata</taxon>
        <taxon>Euteleostomi</taxon>
        <taxon>Actinopterygii</taxon>
        <taxon>Neopterygii</taxon>
        <taxon>Teleostei</taxon>
        <taxon>Ostariophysi</taxon>
        <taxon>Cypriniformes</taxon>
        <taxon>Xenocyprididae</taxon>
        <taxon>Xenocypridinae</taxon>
        <taxon>Ctenopharyngodon</taxon>
    </lineage>
</organism>
<feature type="compositionally biased region" description="Polar residues" evidence="18">
    <location>
        <begin position="1"/>
        <end position="19"/>
    </location>
</feature>
<keyword evidence="8" id="KW-0677">Repeat</keyword>
<dbReference type="CDD" id="cd00032">
    <property type="entry name" value="CASc"/>
    <property type="match status" value="1"/>
</dbReference>
<dbReference type="InterPro" id="IPR011600">
    <property type="entry name" value="Pept_C14_caspase"/>
</dbReference>
<dbReference type="GO" id="GO:0032991">
    <property type="term" value="C:protein-containing complex"/>
    <property type="evidence" value="ECO:0007669"/>
    <property type="project" value="UniProtKB-ARBA"/>
</dbReference>
<dbReference type="GO" id="GO:0043065">
    <property type="term" value="P:positive regulation of apoptotic process"/>
    <property type="evidence" value="ECO:0007669"/>
    <property type="project" value="UniProtKB-ARBA"/>
</dbReference>
<dbReference type="InterPro" id="IPR002138">
    <property type="entry name" value="Pept_C14_p10"/>
</dbReference>
<dbReference type="PROSITE" id="PS01122">
    <property type="entry name" value="CASPASE_CYS"/>
    <property type="match status" value="1"/>
</dbReference>
<evidence type="ECO:0000259" key="20">
    <source>
        <dbReference type="PROSITE" id="PS50208"/>
    </source>
</evidence>
<evidence type="ECO:0000256" key="3">
    <source>
        <dbReference type="ARBA" id="ARBA00010134"/>
    </source>
</evidence>
<dbReference type="PRINTS" id="PR00376">
    <property type="entry name" value="IL1BCENZYME"/>
</dbReference>
<dbReference type="InterPro" id="IPR033139">
    <property type="entry name" value="Caspase_cys_AS"/>
</dbReference>
<dbReference type="GO" id="GO:0005634">
    <property type="term" value="C:nucleus"/>
    <property type="evidence" value="ECO:0007669"/>
    <property type="project" value="UniProtKB-SubCell"/>
</dbReference>
<keyword evidence="11" id="KW-0865">Zymogen</keyword>
<dbReference type="EC" id="3.4.22.61" evidence="14"/>
<keyword evidence="12" id="KW-0539">Nucleus</keyword>
<evidence type="ECO:0000256" key="10">
    <source>
        <dbReference type="ARBA" id="ARBA00022807"/>
    </source>
</evidence>
<evidence type="ECO:0000256" key="9">
    <source>
        <dbReference type="ARBA" id="ARBA00022801"/>
    </source>
</evidence>
<proteinExistence type="evidence at transcript level"/>
<dbReference type="GO" id="GO:0006508">
    <property type="term" value="P:proteolysis"/>
    <property type="evidence" value="ECO:0007669"/>
    <property type="project" value="UniProtKB-KW"/>
</dbReference>
<evidence type="ECO:0000313" key="21">
    <source>
        <dbReference type="EMBL" id="QBA85664.1"/>
    </source>
</evidence>
<evidence type="ECO:0000256" key="17">
    <source>
        <dbReference type="RuleBase" id="RU003971"/>
    </source>
</evidence>
<evidence type="ECO:0000256" key="14">
    <source>
        <dbReference type="ARBA" id="ARBA00066479"/>
    </source>
</evidence>
<dbReference type="GO" id="GO:0051604">
    <property type="term" value="P:protein maturation"/>
    <property type="evidence" value="ECO:0007669"/>
    <property type="project" value="UniProtKB-ARBA"/>
</dbReference>
<protein>
    <recommendedName>
        <fullName evidence="15">Caspase-8</fullName>
        <ecNumber evidence="14">3.4.22.61</ecNumber>
    </recommendedName>
</protein>
<dbReference type="SUPFAM" id="SSF52129">
    <property type="entry name" value="Caspase-like"/>
    <property type="match status" value="1"/>
</dbReference>
<comment type="catalytic activity">
    <reaction evidence="13">
        <text>Strict requirement for Asp at position P1 and has a preferred cleavage sequence of (Leu/Asp/Val)-Glu-Thr-Asp-|-(Gly/Ser/Ala).</text>
        <dbReference type="EC" id="3.4.22.61"/>
    </reaction>
</comment>
<dbReference type="GO" id="GO:0006915">
    <property type="term" value="P:apoptotic process"/>
    <property type="evidence" value="ECO:0007669"/>
    <property type="project" value="UniProtKB-KW"/>
</dbReference>
<evidence type="ECO:0000256" key="11">
    <source>
        <dbReference type="ARBA" id="ARBA00023145"/>
    </source>
</evidence>
<dbReference type="Gene3D" id="3.40.50.1460">
    <property type="match status" value="1"/>
</dbReference>
<feature type="active site" evidence="16">
    <location>
        <position position="212"/>
    </location>
</feature>
<comment type="similarity">
    <text evidence="3 17">Belongs to the peptidase C14A family.</text>
</comment>
<dbReference type="GO" id="GO:0005886">
    <property type="term" value="C:plasma membrane"/>
    <property type="evidence" value="ECO:0007669"/>
    <property type="project" value="UniProtKB-ARBA"/>
</dbReference>
<dbReference type="InterPro" id="IPR029030">
    <property type="entry name" value="Caspase-like_dom_sf"/>
</dbReference>
<keyword evidence="5" id="KW-0597">Phosphoprotein</keyword>
<evidence type="ECO:0000256" key="5">
    <source>
        <dbReference type="ARBA" id="ARBA00022553"/>
    </source>
</evidence>
<accession>A0A411F0P9</accession>
<comment type="subcellular location">
    <subcellularLocation>
        <location evidence="2">Cytoplasm</location>
    </subcellularLocation>
    <subcellularLocation>
        <location evidence="1">Nucleus</location>
    </subcellularLocation>
</comment>
<dbReference type="InterPro" id="IPR001309">
    <property type="entry name" value="Pept_C14_p20"/>
</dbReference>
<feature type="compositionally biased region" description="Basic and acidic residues" evidence="18">
    <location>
        <begin position="20"/>
        <end position="31"/>
    </location>
</feature>
<dbReference type="PROSITE" id="PS50208">
    <property type="entry name" value="CASPASE_P20"/>
    <property type="match status" value="1"/>
</dbReference>
<evidence type="ECO:0000256" key="8">
    <source>
        <dbReference type="ARBA" id="ARBA00022737"/>
    </source>
</evidence>
<keyword evidence="4" id="KW-0963">Cytoplasm</keyword>
<evidence type="ECO:0000256" key="4">
    <source>
        <dbReference type="ARBA" id="ARBA00022490"/>
    </source>
</evidence>
<dbReference type="AlphaFoldDB" id="A0A411F0P9"/>
<dbReference type="GO" id="GO:0004197">
    <property type="term" value="F:cysteine-type endopeptidase activity"/>
    <property type="evidence" value="ECO:0007669"/>
    <property type="project" value="InterPro"/>
</dbReference>
<evidence type="ECO:0000256" key="12">
    <source>
        <dbReference type="ARBA" id="ARBA00023242"/>
    </source>
</evidence>
<dbReference type="SMART" id="SM00115">
    <property type="entry name" value="CASc"/>
    <property type="match status" value="1"/>
</dbReference>
<keyword evidence="10" id="KW-0788">Thiol protease</keyword>
<dbReference type="EMBL" id="MG797686">
    <property type="protein sequence ID" value="QBA85664.1"/>
    <property type="molecule type" value="mRNA"/>
</dbReference>